<dbReference type="AlphaFoldDB" id="A0A8W8KVC9"/>
<evidence type="ECO:0000259" key="2">
    <source>
        <dbReference type="Pfam" id="PF01145"/>
    </source>
</evidence>
<keyword evidence="1" id="KW-0472">Membrane</keyword>
<dbReference type="EnsemblMetazoa" id="G25124.5">
    <property type="protein sequence ID" value="G25124.5:cds"/>
    <property type="gene ID" value="G25124"/>
</dbReference>
<dbReference type="OMA" id="PNDVQSQ"/>
<accession>A0A8W8KVC9</accession>
<name>A0A8W8KVC9_MAGGI</name>
<evidence type="ECO:0000313" key="4">
    <source>
        <dbReference type="Proteomes" id="UP000005408"/>
    </source>
</evidence>
<feature type="domain" description="Band 7" evidence="2">
    <location>
        <begin position="46"/>
        <end position="228"/>
    </location>
</feature>
<dbReference type="RefSeq" id="XP_011417165.2">
    <property type="nucleotide sequence ID" value="XM_011418863.4"/>
</dbReference>
<keyword evidence="1" id="KW-1133">Transmembrane helix</keyword>
<protein>
    <recommendedName>
        <fullName evidence="2">Band 7 domain-containing protein</fullName>
    </recommendedName>
</protein>
<dbReference type="EnsemblMetazoa" id="G25124.1">
    <property type="protein sequence ID" value="G25124.1:cds"/>
    <property type="gene ID" value="G25124"/>
</dbReference>
<dbReference type="KEGG" id="crg:105320792"/>
<sequence>MTDDNKCFFIVAVAIGIPVLLIVILVPVSFSGLEYYEYGFKRQKSTGTVDKTEVYTTGKHFVGPDVEFKTFNSDAHFVTLSDVAIFTADKLEVKMTAYLQYFLRKDELVLLHDAYDTDYKDIIKNSALDALKGATTGYNTRELVANRKIMEDNIYKAVSQRLGGTCCRSDCTAYKYACPTGCKTTCTSADKGYYVDVKYFHLGSITIPNDVQSQYMKALTLQEEADREKLLQDAQVVRKNTTAMVQLIKNEALEIRENGTAIANLITVTSQANYTASLETARSDGLKQVFTTLGFTQQQYKNSFDYLKTLRGLDKAHLTVDFQQRIVGNL</sequence>
<dbReference type="EnsemblMetazoa" id="G25124.4">
    <property type="protein sequence ID" value="G25124.4:cds"/>
    <property type="gene ID" value="G25124"/>
</dbReference>
<feature type="transmembrane region" description="Helical" evidence="1">
    <location>
        <begin position="7"/>
        <end position="30"/>
    </location>
</feature>
<proteinExistence type="predicted"/>
<evidence type="ECO:0000313" key="3">
    <source>
        <dbReference type="EnsemblMetazoa" id="G25124.5:cds"/>
    </source>
</evidence>
<dbReference type="Pfam" id="PF01145">
    <property type="entry name" value="Band_7"/>
    <property type="match status" value="1"/>
</dbReference>
<organism evidence="3 4">
    <name type="scientific">Magallana gigas</name>
    <name type="common">Pacific oyster</name>
    <name type="synonym">Crassostrea gigas</name>
    <dbReference type="NCBI Taxonomy" id="29159"/>
    <lineage>
        <taxon>Eukaryota</taxon>
        <taxon>Metazoa</taxon>
        <taxon>Spiralia</taxon>
        <taxon>Lophotrochozoa</taxon>
        <taxon>Mollusca</taxon>
        <taxon>Bivalvia</taxon>
        <taxon>Autobranchia</taxon>
        <taxon>Pteriomorphia</taxon>
        <taxon>Ostreida</taxon>
        <taxon>Ostreoidea</taxon>
        <taxon>Ostreidae</taxon>
        <taxon>Magallana</taxon>
    </lineage>
</organism>
<dbReference type="GeneID" id="105320792"/>
<keyword evidence="1" id="KW-0812">Transmembrane</keyword>
<keyword evidence="4" id="KW-1185">Reference proteome</keyword>
<evidence type="ECO:0000256" key="1">
    <source>
        <dbReference type="SAM" id="Phobius"/>
    </source>
</evidence>
<dbReference type="InterPro" id="IPR001107">
    <property type="entry name" value="Band_7"/>
</dbReference>
<dbReference type="OrthoDB" id="5986675at2759"/>
<dbReference type="Proteomes" id="UP000005408">
    <property type="component" value="Unassembled WGS sequence"/>
</dbReference>
<dbReference type="EnsemblMetazoa" id="G25124.3">
    <property type="protein sequence ID" value="G25124.3:cds"/>
    <property type="gene ID" value="G25124"/>
</dbReference>
<reference evidence="3" key="1">
    <citation type="submission" date="2022-08" db="UniProtKB">
        <authorList>
            <consortium name="EnsemblMetazoa"/>
        </authorList>
    </citation>
    <scope>IDENTIFICATION</scope>
    <source>
        <strain evidence="3">05x7-T-G4-1.051#20</strain>
    </source>
</reference>